<evidence type="ECO:0000256" key="5">
    <source>
        <dbReference type="ARBA" id="ARBA00012402"/>
    </source>
</evidence>
<dbReference type="NCBIfam" id="NF008845">
    <property type="entry name" value="PRK11883.1-5"/>
    <property type="match status" value="1"/>
</dbReference>
<dbReference type="RefSeq" id="WP_229751840.1">
    <property type="nucleotide sequence ID" value="NZ_BMHQ01000003.1"/>
</dbReference>
<keyword evidence="7 11" id="KW-0285">Flavoprotein</keyword>
<evidence type="ECO:0000256" key="1">
    <source>
        <dbReference type="ARBA" id="ARBA00001755"/>
    </source>
</evidence>
<dbReference type="SUPFAM" id="SSF54373">
    <property type="entry name" value="FAD-linked reductases, C-terminal domain"/>
    <property type="match status" value="1"/>
</dbReference>
<comment type="catalytic activity">
    <reaction evidence="1">
        <text>coproporphyrinogen III + 3 O2 = coproporphyrin III + 3 H2O2</text>
        <dbReference type="Rhea" id="RHEA:43436"/>
        <dbReference type="ChEBI" id="CHEBI:15379"/>
        <dbReference type="ChEBI" id="CHEBI:16240"/>
        <dbReference type="ChEBI" id="CHEBI:57309"/>
        <dbReference type="ChEBI" id="CHEBI:131725"/>
        <dbReference type="EC" id="1.3.3.15"/>
    </reaction>
    <physiologicalReaction direction="left-to-right" evidence="1">
        <dbReference type="Rhea" id="RHEA:43437"/>
    </physiologicalReaction>
</comment>
<dbReference type="Gene3D" id="3.50.50.60">
    <property type="entry name" value="FAD/NAD(P)-binding domain"/>
    <property type="match status" value="1"/>
</dbReference>
<evidence type="ECO:0000259" key="13">
    <source>
        <dbReference type="Pfam" id="PF01593"/>
    </source>
</evidence>
<reference evidence="14" key="1">
    <citation type="journal article" date="2014" name="Int. J. Syst. Evol. Microbiol.">
        <title>Complete genome sequence of Corynebacterium casei LMG S-19264T (=DSM 44701T), isolated from a smear-ripened cheese.</title>
        <authorList>
            <consortium name="US DOE Joint Genome Institute (JGI-PGF)"/>
            <person name="Walter F."/>
            <person name="Albersmeier A."/>
            <person name="Kalinowski J."/>
            <person name="Ruckert C."/>
        </authorList>
    </citation>
    <scope>NUCLEOTIDE SEQUENCE</scope>
    <source>
        <strain evidence="14">CGMCC 1.15179</strain>
    </source>
</reference>
<keyword evidence="12" id="KW-1133">Transmembrane helix</keyword>
<keyword evidence="8 11" id="KW-0274">FAD</keyword>
<evidence type="ECO:0000256" key="3">
    <source>
        <dbReference type="ARBA" id="ARBA00004744"/>
    </source>
</evidence>
<dbReference type="Gene3D" id="3.90.660.20">
    <property type="entry name" value="Protoporphyrinogen oxidase, mitochondrial, domain 2"/>
    <property type="match status" value="1"/>
</dbReference>
<dbReference type="UniPathway" id="UPA00252"/>
<dbReference type="EMBL" id="BMHQ01000003">
    <property type="protein sequence ID" value="GGE11817.1"/>
    <property type="molecule type" value="Genomic_DNA"/>
</dbReference>
<dbReference type="Proteomes" id="UP000625210">
    <property type="component" value="Unassembled WGS sequence"/>
</dbReference>
<evidence type="ECO:0000256" key="4">
    <source>
        <dbReference type="ARBA" id="ARBA00008310"/>
    </source>
</evidence>
<dbReference type="InterPro" id="IPR002937">
    <property type="entry name" value="Amino_oxidase"/>
</dbReference>
<keyword evidence="11" id="KW-0963">Cytoplasm</keyword>
<accession>A0A8J2VBS5</accession>
<evidence type="ECO:0000256" key="8">
    <source>
        <dbReference type="ARBA" id="ARBA00022827"/>
    </source>
</evidence>
<keyword evidence="9 11" id="KW-0560">Oxidoreductase</keyword>
<dbReference type="AlphaFoldDB" id="A0A8J2VBS5"/>
<comment type="cofactor">
    <cofactor evidence="2 11">
        <name>FAD</name>
        <dbReference type="ChEBI" id="CHEBI:57692"/>
    </cofactor>
</comment>
<gene>
    <name evidence="14" type="primary">hemY</name>
    <name evidence="14" type="ORF">GCM10011571_11510</name>
</gene>
<evidence type="ECO:0000256" key="2">
    <source>
        <dbReference type="ARBA" id="ARBA00001974"/>
    </source>
</evidence>
<dbReference type="GO" id="GO:0004729">
    <property type="term" value="F:oxygen-dependent protoporphyrinogen oxidase activity"/>
    <property type="evidence" value="ECO:0007669"/>
    <property type="project" value="UniProtKB-UniRule"/>
</dbReference>
<dbReference type="NCBIfam" id="TIGR00562">
    <property type="entry name" value="proto_IX_ox"/>
    <property type="match status" value="1"/>
</dbReference>
<dbReference type="GO" id="GO:0005737">
    <property type="term" value="C:cytoplasm"/>
    <property type="evidence" value="ECO:0007669"/>
    <property type="project" value="UniProtKB-SubCell"/>
</dbReference>
<comment type="similarity">
    <text evidence="4 11">Belongs to the protoporphyrinogen/coproporphyrinogen oxidase family. Coproporphyrinogen III oxidase subfamily.</text>
</comment>
<organism evidence="14 15">
    <name type="scientific">Marinithermofilum abyssi</name>
    <dbReference type="NCBI Taxonomy" id="1571185"/>
    <lineage>
        <taxon>Bacteria</taxon>
        <taxon>Bacillati</taxon>
        <taxon>Bacillota</taxon>
        <taxon>Bacilli</taxon>
        <taxon>Bacillales</taxon>
        <taxon>Thermoactinomycetaceae</taxon>
        <taxon>Marinithermofilum</taxon>
    </lineage>
</organism>
<keyword evidence="15" id="KW-1185">Reference proteome</keyword>
<dbReference type="Gene3D" id="1.10.3110.10">
    <property type="entry name" value="protoporphyrinogen ix oxidase, domain 3"/>
    <property type="match status" value="1"/>
</dbReference>
<feature type="transmembrane region" description="Helical" evidence="12">
    <location>
        <begin position="20"/>
        <end position="36"/>
    </location>
</feature>
<dbReference type="InterPro" id="IPR004572">
    <property type="entry name" value="Protoporphyrinogen_oxidase"/>
</dbReference>
<protein>
    <recommendedName>
        <fullName evidence="6 11">Coproporphyrinogen III oxidase</fullName>
        <ecNumber evidence="5 11">1.3.3.15</ecNumber>
    </recommendedName>
</protein>
<evidence type="ECO:0000256" key="7">
    <source>
        <dbReference type="ARBA" id="ARBA00022630"/>
    </source>
</evidence>
<evidence type="ECO:0000256" key="9">
    <source>
        <dbReference type="ARBA" id="ARBA00023002"/>
    </source>
</evidence>
<evidence type="ECO:0000313" key="14">
    <source>
        <dbReference type="EMBL" id="GGE11817.1"/>
    </source>
</evidence>
<keyword evidence="12" id="KW-0472">Membrane</keyword>
<evidence type="ECO:0000313" key="15">
    <source>
        <dbReference type="Proteomes" id="UP000625210"/>
    </source>
</evidence>
<dbReference type="Pfam" id="PF01593">
    <property type="entry name" value="Amino_oxidase"/>
    <property type="match status" value="1"/>
</dbReference>
<feature type="domain" description="Amine oxidase" evidence="13">
    <location>
        <begin position="27"/>
        <end position="474"/>
    </location>
</feature>
<dbReference type="InterPro" id="IPR036188">
    <property type="entry name" value="FAD/NAD-bd_sf"/>
</dbReference>
<keyword evidence="10 11" id="KW-0350">Heme biosynthesis</keyword>
<evidence type="ECO:0000256" key="11">
    <source>
        <dbReference type="RuleBase" id="RU364052"/>
    </source>
</evidence>
<evidence type="ECO:0000256" key="6">
    <source>
        <dbReference type="ARBA" id="ARBA00019046"/>
    </source>
</evidence>
<sequence length="484" mass="53421">MPGRSGDKKMVGSQSIKKRIAVIGGGITGLSAAFYLQKACRDRGISAQISLFEAETRLGGKIDTEVHDGFVMEKGPDSFLARKQAGVQLVKELGLENDLVRNHTGQAYILHQGKLIPIPEGAVMGIPTRLSPFVTTPLFSLTGKLRAAGDLFLPRHATDTDLSVGRFFRDRLGDEVVNHLIEPLLSGIYAGDIDQLSLQATFPQFAQMEQKYRSLILGLKQTRPRTKGNQKPLGMFLTLKKGLKSLVAALEQQLHDVSIQKGIRLGQIVQENTGYTITFQDGHKDQADLIVMAVPHAVVEKAFPRHGFLQHRRDVPSTSVATVLLAYNEEAVRIPYEGTGFVVPRREPATITACTWTHKKWPHTAPKGKALLRCYVGRAGDDAIVDEPDDVIIKRVTKDLQHVMGIRSSPIFSRITRWKQAMPQYIVGHADWLRSLETQLRTRLPSVFLAGSSYRGIGLPDCIQQGKQAAEQVMQSLDETSPLG</sequence>
<evidence type="ECO:0000256" key="12">
    <source>
        <dbReference type="SAM" id="Phobius"/>
    </source>
</evidence>
<dbReference type="GO" id="GO:0006783">
    <property type="term" value="P:heme biosynthetic process"/>
    <property type="evidence" value="ECO:0007669"/>
    <property type="project" value="UniProtKB-UniRule"/>
</dbReference>
<reference evidence="14" key="2">
    <citation type="submission" date="2020-09" db="EMBL/GenBank/DDBJ databases">
        <authorList>
            <person name="Sun Q."/>
            <person name="Zhou Y."/>
        </authorList>
    </citation>
    <scope>NUCLEOTIDE SEQUENCE</scope>
    <source>
        <strain evidence="14">CGMCC 1.15179</strain>
    </source>
</reference>
<evidence type="ECO:0000256" key="10">
    <source>
        <dbReference type="ARBA" id="ARBA00023133"/>
    </source>
</evidence>
<comment type="subcellular location">
    <subcellularLocation>
        <location evidence="11">Cytoplasm</location>
    </subcellularLocation>
</comment>
<dbReference type="SUPFAM" id="SSF51905">
    <property type="entry name" value="FAD/NAD(P)-binding domain"/>
    <property type="match status" value="1"/>
</dbReference>
<name>A0A8J2VBS5_9BACL</name>
<comment type="function">
    <text evidence="11">Involved in coproporphyrin-dependent heme b biosynthesis. Catalyzes the oxidation of coproporphyrinogen III to coproporphyrin III.</text>
</comment>
<comment type="pathway">
    <text evidence="3 11">Porphyrin-containing compound metabolism; protoheme biosynthesis.</text>
</comment>
<keyword evidence="12" id="KW-0812">Transmembrane</keyword>
<dbReference type="EC" id="1.3.3.15" evidence="5 11"/>
<proteinExistence type="inferred from homology"/>
<dbReference type="PANTHER" id="PTHR42923:SF3">
    <property type="entry name" value="PROTOPORPHYRINOGEN OXIDASE"/>
    <property type="match status" value="1"/>
</dbReference>
<dbReference type="PANTHER" id="PTHR42923">
    <property type="entry name" value="PROTOPORPHYRINOGEN OXIDASE"/>
    <property type="match status" value="1"/>
</dbReference>
<comment type="caution">
    <text evidence="14">The sequence shown here is derived from an EMBL/GenBank/DDBJ whole genome shotgun (WGS) entry which is preliminary data.</text>
</comment>
<dbReference type="InterPro" id="IPR050464">
    <property type="entry name" value="Zeta_carotene_desat/Oxidored"/>
</dbReference>